<keyword evidence="1" id="KW-0560">Oxidoreductase</keyword>
<sequence length="169" mass="18616">MNNKLKTAIVETSHCAGCEVAIADMGESLLEMLEEKIELVYAPVFMSSRDFGEVDLALIIGSVKNDHDEEKIKETREKAEILVSFGACTNFGGIYAIGDMYGKEDQLKKAYKEVPSLKDGDIPDKDIPKITDEASPVSEYVDVDYKLPGCPPPPPLIKDFLTTLLESVK</sequence>
<dbReference type="GO" id="GO:0051536">
    <property type="term" value="F:iron-sulfur cluster binding"/>
    <property type="evidence" value="ECO:0007669"/>
    <property type="project" value="InterPro"/>
</dbReference>
<dbReference type="GO" id="GO:0016491">
    <property type="term" value="F:oxidoreductase activity"/>
    <property type="evidence" value="ECO:0007669"/>
    <property type="project" value="UniProtKB-KW"/>
</dbReference>
<accession>A0A1Q6DUI9</accession>
<dbReference type="PANTHER" id="PTHR42845">
    <property type="entry name" value="COENZYME F420-REDUCING HYDROGENASE, GAMMA SUBUNIT"/>
    <property type="match status" value="1"/>
</dbReference>
<proteinExistence type="predicted"/>
<dbReference type="Proteomes" id="UP000185744">
    <property type="component" value="Unassembled WGS sequence"/>
</dbReference>
<organism evidence="3 4">
    <name type="scientific">Methanohalarchaeum thermophilum</name>
    <dbReference type="NCBI Taxonomy" id="1903181"/>
    <lineage>
        <taxon>Archaea</taxon>
        <taxon>Methanobacteriati</taxon>
        <taxon>Methanobacteriota</taxon>
        <taxon>Methanonatronarchaeia</taxon>
        <taxon>Methanonatronarchaeales</taxon>
        <taxon>Methanonatronarchaeaceae</taxon>
        <taxon>Candidatus Methanohalarchaeum</taxon>
    </lineage>
</organism>
<dbReference type="AlphaFoldDB" id="A0A1Q6DUI9"/>
<feature type="domain" description="NADH:ubiquinone oxidoreductase-like 20kDa subunit" evidence="2">
    <location>
        <begin position="15"/>
        <end position="163"/>
    </location>
</feature>
<dbReference type="InterPro" id="IPR037024">
    <property type="entry name" value="NiFe_Hase_small_N_sf"/>
</dbReference>
<comment type="caution">
    <text evidence="3">The sequence shown here is derived from an EMBL/GenBank/DDBJ whole genome shotgun (WGS) entry which is preliminary data.</text>
</comment>
<dbReference type="InterPro" id="IPR006137">
    <property type="entry name" value="NADH_UbQ_OxRdtase-like_20kDa"/>
</dbReference>
<dbReference type="InParanoid" id="A0A1Q6DUI9"/>
<evidence type="ECO:0000313" key="3">
    <source>
        <dbReference type="EMBL" id="OKY78015.1"/>
    </source>
</evidence>
<dbReference type="InterPro" id="IPR051349">
    <property type="entry name" value="Hydrogenase_assoc-protein"/>
</dbReference>
<gene>
    <name evidence="3" type="ORF">BTN85_0493</name>
</gene>
<dbReference type="FunCoup" id="A0A1Q6DUI9">
    <property type="interactions" value="40"/>
</dbReference>
<dbReference type="Gene3D" id="3.40.50.700">
    <property type="entry name" value="NADH:ubiquinone oxidoreductase-like, 20kDa subunit"/>
    <property type="match status" value="1"/>
</dbReference>
<dbReference type="SUPFAM" id="SSF56770">
    <property type="entry name" value="HydA/Nqo6-like"/>
    <property type="match status" value="1"/>
</dbReference>
<evidence type="ECO:0000259" key="2">
    <source>
        <dbReference type="Pfam" id="PF01058"/>
    </source>
</evidence>
<dbReference type="Pfam" id="PF01058">
    <property type="entry name" value="Oxidored_q6"/>
    <property type="match status" value="1"/>
</dbReference>
<reference evidence="3" key="1">
    <citation type="submission" date="2016-12" db="EMBL/GenBank/DDBJ databases">
        <title>Discovery of methanogenic haloarchaea.</title>
        <authorList>
            <person name="Sorokin D.Y."/>
            <person name="Makarova K.S."/>
            <person name="Abbas B."/>
            <person name="Ferrer M."/>
            <person name="Golyshin P.N."/>
        </authorList>
    </citation>
    <scope>NUCLEOTIDE SEQUENCE [LARGE SCALE GENOMIC DNA]</scope>
    <source>
        <strain evidence="3">HMET1</strain>
    </source>
</reference>
<dbReference type="STRING" id="1903181.BTN85_0493"/>
<name>A0A1Q6DUI9_METT1</name>
<dbReference type="EMBL" id="MSDW01000001">
    <property type="protein sequence ID" value="OKY78015.1"/>
    <property type="molecule type" value="Genomic_DNA"/>
</dbReference>
<evidence type="ECO:0000313" key="4">
    <source>
        <dbReference type="Proteomes" id="UP000185744"/>
    </source>
</evidence>
<keyword evidence="4" id="KW-1185">Reference proteome</keyword>
<protein>
    <submittedName>
        <fullName evidence="3">Coenzyme F420-reducing hydrogenase, gamma subunit</fullName>
    </submittedName>
</protein>
<evidence type="ECO:0000256" key="1">
    <source>
        <dbReference type="ARBA" id="ARBA00023002"/>
    </source>
</evidence>
<dbReference type="PANTHER" id="PTHR42845:SF2">
    <property type="entry name" value="F420-NON-REDUCING HYDROGENASE VHU SUBUNIT G"/>
    <property type="match status" value="1"/>
</dbReference>